<dbReference type="EC" id="2.4.99.12" evidence="2 8"/>
<keyword evidence="8" id="KW-1003">Cell membrane</keyword>
<dbReference type="AlphaFoldDB" id="A0A5B7SWG0"/>
<keyword evidence="4 8" id="KW-0808">Transferase</keyword>
<reference evidence="10 11" key="1">
    <citation type="submission" date="2019-05" db="EMBL/GenBank/DDBJ databases">
        <title>Genome sequencing of F202Z8.</title>
        <authorList>
            <person name="Kwon Y.M."/>
        </authorList>
    </citation>
    <scope>NUCLEOTIDE SEQUENCE [LARGE SCALE GENOMIC DNA]</scope>
    <source>
        <strain evidence="10 11">F202Z8</strain>
    </source>
</reference>
<comment type="similarity">
    <text evidence="8">Belongs to the glycosyltransferase group 1 family.</text>
</comment>
<keyword evidence="8" id="KW-0448">Lipopolysaccharide biosynthesis</keyword>
<organism evidence="10 11">
    <name type="scientific">Aggregatimonas sangjinii</name>
    <dbReference type="NCBI Taxonomy" id="2583587"/>
    <lineage>
        <taxon>Bacteria</taxon>
        <taxon>Pseudomonadati</taxon>
        <taxon>Bacteroidota</taxon>
        <taxon>Flavobacteriia</taxon>
        <taxon>Flavobacteriales</taxon>
        <taxon>Flavobacteriaceae</taxon>
        <taxon>Aggregatimonas</taxon>
    </lineage>
</organism>
<dbReference type="Pfam" id="PF04413">
    <property type="entry name" value="Glycos_transf_N"/>
    <property type="match status" value="1"/>
</dbReference>
<dbReference type="InterPro" id="IPR039901">
    <property type="entry name" value="Kdotransferase"/>
</dbReference>
<evidence type="ECO:0000256" key="5">
    <source>
        <dbReference type="ARBA" id="ARBA00031445"/>
    </source>
</evidence>
<dbReference type="GO" id="GO:0005886">
    <property type="term" value="C:plasma membrane"/>
    <property type="evidence" value="ECO:0007669"/>
    <property type="project" value="UniProtKB-SubCell"/>
</dbReference>
<comment type="catalytic activity">
    <reaction evidence="6 8">
        <text>lipid IVA (E. coli) + CMP-3-deoxy-beta-D-manno-octulosonate = alpha-Kdo-(2-&gt;6)-lipid IVA (E. coli) + CMP + H(+)</text>
        <dbReference type="Rhea" id="RHEA:28066"/>
        <dbReference type="ChEBI" id="CHEBI:15378"/>
        <dbReference type="ChEBI" id="CHEBI:58603"/>
        <dbReference type="ChEBI" id="CHEBI:60364"/>
        <dbReference type="ChEBI" id="CHEBI:60377"/>
        <dbReference type="ChEBI" id="CHEBI:85987"/>
        <dbReference type="EC" id="2.4.99.12"/>
    </reaction>
</comment>
<evidence type="ECO:0000256" key="2">
    <source>
        <dbReference type="ARBA" id="ARBA00012621"/>
    </source>
</evidence>
<keyword evidence="11" id="KW-1185">Reference proteome</keyword>
<dbReference type="InterPro" id="IPR007507">
    <property type="entry name" value="Glycos_transf_N"/>
</dbReference>
<protein>
    <recommendedName>
        <fullName evidence="3 8">3-deoxy-D-manno-octulosonic acid transferase</fullName>
        <shortName evidence="8">Kdo transferase</shortName>
        <ecNumber evidence="2 8">2.4.99.12</ecNumber>
    </recommendedName>
    <alternativeName>
        <fullName evidence="5 8">Lipid IV(A) 3-deoxy-D-manno-octulosonic acid transferase</fullName>
    </alternativeName>
</protein>
<dbReference type="GO" id="GO:0009244">
    <property type="term" value="P:lipopolysaccharide core region biosynthetic process"/>
    <property type="evidence" value="ECO:0007669"/>
    <property type="project" value="UniProtKB-UniRule"/>
</dbReference>
<feature type="domain" description="3-deoxy-D-manno-octulosonic-acid transferase N-terminal" evidence="9">
    <location>
        <begin position="38"/>
        <end position="206"/>
    </location>
</feature>
<dbReference type="GO" id="GO:0009245">
    <property type="term" value="P:lipid A biosynthetic process"/>
    <property type="evidence" value="ECO:0007669"/>
    <property type="project" value="TreeGrafter"/>
</dbReference>
<dbReference type="GO" id="GO:0043842">
    <property type="term" value="F:Kdo transferase activity"/>
    <property type="evidence" value="ECO:0007669"/>
    <property type="project" value="UniProtKB-EC"/>
</dbReference>
<proteinExistence type="inferred from homology"/>
<dbReference type="Proteomes" id="UP000310017">
    <property type="component" value="Chromosome"/>
</dbReference>
<name>A0A5B7SWG0_9FLAO</name>
<evidence type="ECO:0000256" key="4">
    <source>
        <dbReference type="ARBA" id="ARBA00022679"/>
    </source>
</evidence>
<dbReference type="InterPro" id="IPR038107">
    <property type="entry name" value="Glycos_transf_N_sf"/>
</dbReference>
<accession>A0A5B7SWG0</accession>
<dbReference type="Gene3D" id="3.40.50.2000">
    <property type="entry name" value="Glycogen Phosphorylase B"/>
    <property type="match status" value="1"/>
</dbReference>
<evidence type="ECO:0000256" key="8">
    <source>
        <dbReference type="RuleBase" id="RU365103"/>
    </source>
</evidence>
<evidence type="ECO:0000259" key="9">
    <source>
        <dbReference type="Pfam" id="PF04413"/>
    </source>
</evidence>
<comment type="pathway">
    <text evidence="1 8">Bacterial outer membrane biogenesis; LPS core biosynthesis.</text>
</comment>
<dbReference type="PANTHER" id="PTHR42755">
    <property type="entry name" value="3-DEOXY-MANNO-OCTULOSONATE CYTIDYLYLTRANSFERASE"/>
    <property type="match status" value="1"/>
</dbReference>
<evidence type="ECO:0000256" key="3">
    <source>
        <dbReference type="ARBA" id="ARBA00019077"/>
    </source>
</evidence>
<dbReference type="OrthoDB" id="9789797at2"/>
<evidence type="ECO:0000256" key="7">
    <source>
        <dbReference type="PIRSR" id="PIRSR639901-1"/>
    </source>
</evidence>
<dbReference type="PANTHER" id="PTHR42755:SF1">
    <property type="entry name" value="3-DEOXY-D-MANNO-OCTULOSONIC ACID TRANSFERASE, MITOCHONDRIAL-RELATED"/>
    <property type="match status" value="1"/>
</dbReference>
<dbReference type="RefSeq" id="WP_138853620.1">
    <property type="nucleotide sequence ID" value="NZ_CP040710.1"/>
</dbReference>
<evidence type="ECO:0000256" key="6">
    <source>
        <dbReference type="ARBA" id="ARBA00049183"/>
    </source>
</evidence>
<sequence length="411" mass="46295">MHFIYNLIVQISWFHLKVVALFHPKIKLFVTGRKNAMGVLKQAFSKGDNVIWMHVASLGEFEQGLPVIEKLKEAYANHKILITFFSPSGYEIKKDTSVADTVVYLPMDSRKNVTEFLDVVAPSLAIFVKYEIWPNYLRALRGRKIPAILISAIFNEKQIYFKGYGGFMRKALSSFSHYFVQNDISASLLKSVGITEVTVCGDTRLDRVSEILERDNHLDFMEDFKQDRSCFVAGSTWPEDEAILIDYINHSPKNLKFVLAPHTIKIDKILGLAGALTKKTALYSKRANQDLADYDVLIIDHIGLLTKVYSYADFAYVGGGFATGLHNTLEPAVFGVPVIIGPNYHGFQEAEALVALKGILPIGDKWSFGELMKRLLDNPELRKKTGEINATYITKNKGASVQIMQYIRTLI</sequence>
<gene>
    <name evidence="10" type="ORF">FGM00_14605</name>
</gene>
<feature type="active site" description="Proton acceptor" evidence="7">
    <location>
        <position position="60"/>
    </location>
</feature>
<dbReference type="KEGG" id="asag:FGM00_14605"/>
<evidence type="ECO:0000313" key="11">
    <source>
        <dbReference type="Proteomes" id="UP000310017"/>
    </source>
</evidence>
<comment type="function">
    <text evidence="8">Involved in lipopolysaccharide (LPS) biosynthesis. Catalyzes the transfer of 3-deoxy-D-manno-octulosonate (Kdo) residue(s) from CMP-Kdo to lipid IV(A), the tetraacyldisaccharide-1,4'-bisphosphate precursor of lipid A.</text>
</comment>
<evidence type="ECO:0000313" key="10">
    <source>
        <dbReference type="EMBL" id="QCX01281.1"/>
    </source>
</evidence>
<dbReference type="Gene3D" id="3.40.50.11720">
    <property type="entry name" value="3-Deoxy-D-manno-octulosonic-acid transferase, N-terminal domain"/>
    <property type="match status" value="1"/>
</dbReference>
<evidence type="ECO:0000256" key="1">
    <source>
        <dbReference type="ARBA" id="ARBA00004713"/>
    </source>
</evidence>
<keyword evidence="8" id="KW-0472">Membrane</keyword>
<dbReference type="EMBL" id="CP040710">
    <property type="protein sequence ID" value="QCX01281.1"/>
    <property type="molecule type" value="Genomic_DNA"/>
</dbReference>
<dbReference type="UniPathway" id="UPA00958"/>
<comment type="subcellular location">
    <subcellularLocation>
        <location evidence="8">Cell membrane</location>
    </subcellularLocation>
</comment>
<dbReference type="SUPFAM" id="SSF53756">
    <property type="entry name" value="UDP-Glycosyltransferase/glycogen phosphorylase"/>
    <property type="match status" value="1"/>
</dbReference>